<dbReference type="InterPro" id="IPR021109">
    <property type="entry name" value="Peptidase_aspartic_dom_sf"/>
</dbReference>
<keyword evidence="1" id="KW-0863">Zinc-finger</keyword>
<protein>
    <recommendedName>
        <fullName evidence="2">CCHC-type domain-containing protein</fullName>
    </recommendedName>
</protein>
<name>A0ABQ9GUB3_9NEOP</name>
<comment type="caution">
    <text evidence="3">The sequence shown here is derived from an EMBL/GenBank/DDBJ whole genome shotgun (WGS) entry which is preliminary data.</text>
</comment>
<sequence>MYCLLSESNLTFDTAVKISAAFEAANRHVETISAAQNEVKHVCAGSCNKLENCRYVSSMKNAKRQVNTARNDAVITCFRCGVMGHKMLECMHINAICSRCHKRVCRSSSSTQGTKAEKSEVYYTDSGQVRREHTRVNEDHYGTLFDINLSIDQVQAYKVSLQLKGKSHEFEVDSGAALTIVNQDVFIKLWPDVKKNLCFNLHCGGGGGGKRVQVYYEVSVKHLEKYEPLFHEEGLPPLKVPPVHIKLTMDAEYKLLKVRSVAILLRVKMSFPFPPSRWEGETHLGCSEVLSQLDVKQSYFQLLVDYATVEILTLSTSKGLMHVRRLPQGL</sequence>
<gene>
    <name evidence="3" type="ORF">PR048_023531</name>
</gene>
<dbReference type="InterPro" id="IPR001878">
    <property type="entry name" value="Znf_CCHC"/>
</dbReference>
<dbReference type="Proteomes" id="UP001159363">
    <property type="component" value="Chromosome 8"/>
</dbReference>
<dbReference type="Gene3D" id="2.40.70.10">
    <property type="entry name" value="Acid Proteases"/>
    <property type="match status" value="1"/>
</dbReference>
<organism evidence="3 4">
    <name type="scientific">Dryococelus australis</name>
    <dbReference type="NCBI Taxonomy" id="614101"/>
    <lineage>
        <taxon>Eukaryota</taxon>
        <taxon>Metazoa</taxon>
        <taxon>Ecdysozoa</taxon>
        <taxon>Arthropoda</taxon>
        <taxon>Hexapoda</taxon>
        <taxon>Insecta</taxon>
        <taxon>Pterygota</taxon>
        <taxon>Neoptera</taxon>
        <taxon>Polyneoptera</taxon>
        <taxon>Phasmatodea</taxon>
        <taxon>Verophasmatodea</taxon>
        <taxon>Anareolatae</taxon>
        <taxon>Phasmatidae</taxon>
        <taxon>Eurycanthinae</taxon>
        <taxon>Dryococelus</taxon>
    </lineage>
</organism>
<evidence type="ECO:0000256" key="1">
    <source>
        <dbReference type="PROSITE-ProRule" id="PRU00047"/>
    </source>
</evidence>
<evidence type="ECO:0000313" key="4">
    <source>
        <dbReference type="Proteomes" id="UP001159363"/>
    </source>
</evidence>
<keyword evidence="1" id="KW-0479">Metal-binding</keyword>
<keyword evidence="1" id="KW-0862">Zinc</keyword>
<keyword evidence="4" id="KW-1185">Reference proteome</keyword>
<evidence type="ECO:0000259" key="2">
    <source>
        <dbReference type="PROSITE" id="PS50158"/>
    </source>
</evidence>
<dbReference type="PROSITE" id="PS50158">
    <property type="entry name" value="ZF_CCHC"/>
    <property type="match status" value="1"/>
</dbReference>
<proteinExistence type="predicted"/>
<feature type="domain" description="CCHC-type" evidence="2">
    <location>
        <begin position="77"/>
        <end position="90"/>
    </location>
</feature>
<evidence type="ECO:0000313" key="3">
    <source>
        <dbReference type="EMBL" id="KAJ8875635.1"/>
    </source>
</evidence>
<dbReference type="EMBL" id="JARBHB010000009">
    <property type="protein sequence ID" value="KAJ8875635.1"/>
    <property type="molecule type" value="Genomic_DNA"/>
</dbReference>
<dbReference type="SUPFAM" id="SSF50630">
    <property type="entry name" value="Acid proteases"/>
    <property type="match status" value="1"/>
</dbReference>
<accession>A0ABQ9GUB3</accession>
<reference evidence="3 4" key="1">
    <citation type="submission" date="2023-02" db="EMBL/GenBank/DDBJ databases">
        <title>LHISI_Scaffold_Assembly.</title>
        <authorList>
            <person name="Stuart O.P."/>
            <person name="Cleave R."/>
            <person name="Magrath M.J.L."/>
            <person name="Mikheyev A.S."/>
        </authorList>
    </citation>
    <scope>NUCLEOTIDE SEQUENCE [LARGE SCALE GENOMIC DNA]</scope>
    <source>
        <strain evidence="3">Daus_M_001</strain>
        <tissue evidence="3">Leg muscle</tissue>
    </source>
</reference>